<feature type="transmembrane region" description="Helical" evidence="1">
    <location>
        <begin position="118"/>
        <end position="140"/>
    </location>
</feature>
<feature type="transmembrane region" description="Helical" evidence="1">
    <location>
        <begin position="56"/>
        <end position="85"/>
    </location>
</feature>
<dbReference type="PhylomeDB" id="T1JJH9"/>
<proteinExistence type="predicted"/>
<keyword evidence="1" id="KW-1133">Transmembrane helix</keyword>
<feature type="transmembrane region" description="Helical" evidence="1">
    <location>
        <begin position="253"/>
        <end position="274"/>
    </location>
</feature>
<dbReference type="EnsemblMetazoa" id="SMAR014009-RA">
    <property type="protein sequence ID" value="SMAR014009-PA"/>
    <property type="gene ID" value="SMAR014009"/>
</dbReference>
<sequence>MEYNEDLSTVKINRLWRYLYIYYGFLLSEHTCCFAVFVTVHILANAADAVLRAIPIFNNVSVITLCNLFSVLVYWIQACVCTIVLRKKRYQFSHYLNQLLKMINVVYKKRAWISLQRLMIFTFISLISSFLTEMIFFISFNDFSSSFNAIVIIANWLTILILNEIAKILFIYFCVLIILNFECLMTKVENATVFFSSLTKRKLFNYQHQFYKILQRLDDVNKLFNPLLAAWITGDIIYICLSLRIAINSISEFSFVTLYTVRTLVVLLIIYYYAARVNEKARATAVVITVLTDLQQNNHSPKMTYSSSSHVHVDNWKDRMFIQHLSLDSTGIDVSGYFIITKGSILTFIGTLLTYVVLLLQTK</sequence>
<reference evidence="2" key="2">
    <citation type="submission" date="2015-02" db="UniProtKB">
        <authorList>
            <consortium name="EnsemblMetazoa"/>
        </authorList>
    </citation>
    <scope>IDENTIFICATION</scope>
</reference>
<evidence type="ECO:0000256" key="1">
    <source>
        <dbReference type="SAM" id="Phobius"/>
    </source>
</evidence>
<feature type="transmembrane region" description="Helical" evidence="1">
    <location>
        <begin position="20"/>
        <end position="44"/>
    </location>
</feature>
<dbReference type="EMBL" id="JH429928">
    <property type="status" value="NOT_ANNOTATED_CDS"/>
    <property type="molecule type" value="Genomic_DNA"/>
</dbReference>
<keyword evidence="1" id="KW-0812">Transmembrane</keyword>
<keyword evidence="1" id="KW-0472">Membrane</keyword>
<keyword evidence="3" id="KW-1185">Reference proteome</keyword>
<reference evidence="3" key="1">
    <citation type="submission" date="2011-05" db="EMBL/GenBank/DDBJ databases">
        <authorList>
            <person name="Richards S.R."/>
            <person name="Qu J."/>
            <person name="Jiang H."/>
            <person name="Jhangiani S.N."/>
            <person name="Agravi P."/>
            <person name="Goodspeed R."/>
            <person name="Gross S."/>
            <person name="Mandapat C."/>
            <person name="Jackson L."/>
            <person name="Mathew T."/>
            <person name="Pu L."/>
            <person name="Thornton R."/>
            <person name="Saada N."/>
            <person name="Wilczek-Boney K.B."/>
            <person name="Lee S."/>
            <person name="Kovar C."/>
            <person name="Wu Y."/>
            <person name="Scherer S.E."/>
            <person name="Worley K.C."/>
            <person name="Muzny D.M."/>
            <person name="Gibbs R."/>
        </authorList>
    </citation>
    <scope>NUCLEOTIDE SEQUENCE</scope>
    <source>
        <strain evidence="3">Brora</strain>
    </source>
</reference>
<dbReference type="HOGENOM" id="CLU_063321_0_0_1"/>
<dbReference type="Proteomes" id="UP000014500">
    <property type="component" value="Unassembled WGS sequence"/>
</dbReference>
<feature type="transmembrane region" description="Helical" evidence="1">
    <location>
        <begin position="169"/>
        <end position="188"/>
    </location>
</feature>
<accession>T1JJH9</accession>
<evidence type="ECO:0008006" key="4">
    <source>
        <dbReference type="Google" id="ProtNLM"/>
    </source>
</evidence>
<evidence type="ECO:0000313" key="3">
    <source>
        <dbReference type="Proteomes" id="UP000014500"/>
    </source>
</evidence>
<feature type="transmembrane region" description="Helical" evidence="1">
    <location>
        <begin position="337"/>
        <end position="360"/>
    </location>
</feature>
<protein>
    <recommendedName>
        <fullName evidence="4">Gustatory receptor</fullName>
    </recommendedName>
</protein>
<organism evidence="2 3">
    <name type="scientific">Strigamia maritima</name>
    <name type="common">European centipede</name>
    <name type="synonym">Geophilus maritimus</name>
    <dbReference type="NCBI Taxonomy" id="126957"/>
    <lineage>
        <taxon>Eukaryota</taxon>
        <taxon>Metazoa</taxon>
        <taxon>Ecdysozoa</taxon>
        <taxon>Arthropoda</taxon>
        <taxon>Myriapoda</taxon>
        <taxon>Chilopoda</taxon>
        <taxon>Pleurostigmophora</taxon>
        <taxon>Geophilomorpha</taxon>
        <taxon>Linotaeniidae</taxon>
        <taxon>Strigamia</taxon>
    </lineage>
</organism>
<name>T1JJH9_STRMM</name>
<feature type="transmembrane region" description="Helical" evidence="1">
    <location>
        <begin position="223"/>
        <end position="241"/>
    </location>
</feature>
<evidence type="ECO:0000313" key="2">
    <source>
        <dbReference type="EnsemblMetazoa" id="SMAR014009-PA"/>
    </source>
</evidence>
<dbReference type="AlphaFoldDB" id="T1JJH9"/>
<feature type="transmembrane region" description="Helical" evidence="1">
    <location>
        <begin position="146"/>
        <end position="162"/>
    </location>
</feature>